<protein>
    <recommendedName>
        <fullName evidence="4">Phosphoribosylglycinamide formyltransferase</fullName>
        <ecNumber evidence="4">2.1.2.2</ecNumber>
    </recommendedName>
</protein>
<dbReference type="GO" id="GO:0006189">
    <property type="term" value="P:'de novo' IMP biosynthetic process"/>
    <property type="evidence" value="ECO:0007669"/>
    <property type="project" value="InterPro"/>
</dbReference>
<dbReference type="InterPro" id="IPR004607">
    <property type="entry name" value="GART"/>
</dbReference>
<evidence type="ECO:0000256" key="3">
    <source>
        <dbReference type="ARBA" id="ARBA00022755"/>
    </source>
</evidence>
<keyword evidence="2 7" id="KW-0808">Transferase</keyword>
<accession>A0AAP9LCX5</accession>
<gene>
    <name evidence="7" type="primary">purN</name>
    <name evidence="6" type="ORF">ACIPSN_09225</name>
    <name evidence="7" type="ORF">GMX10_08805</name>
</gene>
<evidence type="ECO:0000256" key="2">
    <source>
        <dbReference type="ARBA" id="ARBA00022679"/>
    </source>
</evidence>
<reference evidence="6 9" key="3">
    <citation type="submission" date="2024-10" db="EMBL/GenBank/DDBJ databases">
        <authorList>
            <person name="Lu C.-H."/>
        </authorList>
    </citation>
    <scope>NUCLEOTIDE SEQUENCE [LARGE SCALE GENOMIC DNA]</scope>
    <source>
        <strain evidence="6 9">22QBSP01-2</strain>
    </source>
</reference>
<dbReference type="EMBL" id="JBIXKD010000008">
    <property type="protein sequence ID" value="MFJ5321540.1"/>
    <property type="molecule type" value="Genomic_DNA"/>
</dbReference>
<sequence length="209" mass="23228">MKSIAFLFSGRGSLLTSVQGAINDAPSQAKLGLVLTNNRDFSPEGNPIFDSVVVTKITHHDYKHRYDFEEKIAEKLIEADVDLIILGGFRRIFSPEFVGQFGYKTMNTHPSLLPAFPGDKAQLKALQAGLRVTGATLHFINDDVDAGPIVDQEPVRITNGMTESQLREDIIEAEKKMIYNAIRAFLSGKIKIVNDKVIYEGYADVQDKK</sequence>
<dbReference type="GeneID" id="90769659"/>
<keyword evidence="3" id="KW-0658">Purine biosynthesis</keyword>
<evidence type="ECO:0000313" key="7">
    <source>
        <dbReference type="EMBL" id="QHQ24164.1"/>
    </source>
</evidence>
<dbReference type="GO" id="GO:0004644">
    <property type="term" value="F:phosphoribosylglycinamide formyltransferase activity"/>
    <property type="evidence" value="ECO:0007669"/>
    <property type="project" value="UniProtKB-UniRule"/>
</dbReference>
<dbReference type="RefSeq" id="WP_039486746.1">
    <property type="nucleotide sequence ID" value="NZ_CP046377.1"/>
</dbReference>
<evidence type="ECO:0000313" key="6">
    <source>
        <dbReference type="EMBL" id="MFJ5321540.1"/>
    </source>
</evidence>
<dbReference type="SUPFAM" id="SSF53328">
    <property type="entry name" value="Formyltransferase"/>
    <property type="match status" value="1"/>
</dbReference>
<dbReference type="Gene3D" id="3.40.50.170">
    <property type="entry name" value="Formyl transferase, N-terminal domain"/>
    <property type="match status" value="1"/>
</dbReference>
<dbReference type="PANTHER" id="PTHR43369:SF2">
    <property type="entry name" value="PHOSPHORIBOSYLGLYCINAMIDE FORMYLTRANSFERASE"/>
    <property type="match status" value="1"/>
</dbReference>
<evidence type="ECO:0000313" key="8">
    <source>
        <dbReference type="Proteomes" id="UP000464054"/>
    </source>
</evidence>
<keyword evidence="9" id="KW-1185">Reference proteome</keyword>
<evidence type="ECO:0000259" key="5">
    <source>
        <dbReference type="Pfam" id="PF00551"/>
    </source>
</evidence>
<evidence type="ECO:0000256" key="4">
    <source>
        <dbReference type="NCBIfam" id="TIGR00639"/>
    </source>
</evidence>
<reference evidence="7" key="2">
    <citation type="journal article" date="2022" name="Plant Pathol J">
        <title>Comparative Genomic Analysis of Pathogenic Factors of Pectobacterium Species Isolated in South Korea Using Whole-Genome Sequencing.</title>
        <authorList>
            <person name="Jee S."/>
            <person name="Kang I.J."/>
            <person name="Bak G."/>
            <person name="Kang S."/>
            <person name="Lee J."/>
            <person name="Heu S."/>
            <person name="Hwang I."/>
        </authorList>
    </citation>
    <scope>NUCLEOTIDE SEQUENCE</scope>
    <source>
        <strain evidence="7">PZ1</strain>
    </source>
</reference>
<dbReference type="Proteomes" id="UP001617714">
    <property type="component" value="Unassembled WGS sequence"/>
</dbReference>
<comment type="pathway">
    <text evidence="1">Purine metabolism; IMP biosynthesis via de novo pathway; N(2)-formyl-N(1)-(5-phospho-D-ribosyl)glycinamide from N(1)-(5-phospho-D-ribosyl)glycinamide (10-formyl THF route): step 1/1.</text>
</comment>
<dbReference type="EC" id="2.1.2.2" evidence="4"/>
<dbReference type="NCBIfam" id="TIGR00639">
    <property type="entry name" value="PurN"/>
    <property type="match status" value="1"/>
</dbReference>
<proteinExistence type="predicted"/>
<evidence type="ECO:0000256" key="1">
    <source>
        <dbReference type="ARBA" id="ARBA00005054"/>
    </source>
</evidence>
<dbReference type="AlphaFoldDB" id="A0AAP9LCX5"/>
<dbReference type="GO" id="GO:0005829">
    <property type="term" value="C:cytosol"/>
    <property type="evidence" value="ECO:0007669"/>
    <property type="project" value="TreeGrafter"/>
</dbReference>
<dbReference type="Proteomes" id="UP000464054">
    <property type="component" value="Chromosome"/>
</dbReference>
<evidence type="ECO:0000313" key="9">
    <source>
        <dbReference type="Proteomes" id="UP001617714"/>
    </source>
</evidence>
<dbReference type="EMBL" id="CP046377">
    <property type="protein sequence ID" value="QHQ24164.1"/>
    <property type="molecule type" value="Genomic_DNA"/>
</dbReference>
<dbReference type="PANTHER" id="PTHR43369">
    <property type="entry name" value="PHOSPHORIBOSYLGLYCINAMIDE FORMYLTRANSFERASE"/>
    <property type="match status" value="1"/>
</dbReference>
<reference evidence="8" key="1">
    <citation type="submission" date="2019-11" db="EMBL/GenBank/DDBJ databases">
        <authorList>
            <person name="Jee S."/>
        </authorList>
    </citation>
    <scope>NUCLEOTIDE SEQUENCE [LARGE SCALE GENOMIC DNA]</scope>
    <source>
        <strain evidence="8">PZ1</strain>
    </source>
</reference>
<dbReference type="InterPro" id="IPR002376">
    <property type="entry name" value="Formyl_transf_N"/>
</dbReference>
<organism evidence="7 8">
    <name type="scientific">Pectobacterium parvum</name>
    <dbReference type="NCBI Taxonomy" id="2778550"/>
    <lineage>
        <taxon>Bacteria</taxon>
        <taxon>Pseudomonadati</taxon>
        <taxon>Pseudomonadota</taxon>
        <taxon>Gammaproteobacteria</taxon>
        <taxon>Enterobacterales</taxon>
        <taxon>Pectobacteriaceae</taxon>
        <taxon>Pectobacterium</taxon>
    </lineage>
</organism>
<name>A0AAP9LCX5_9GAMM</name>
<feature type="domain" description="Formyl transferase N-terminal" evidence="5">
    <location>
        <begin position="3"/>
        <end position="182"/>
    </location>
</feature>
<dbReference type="InterPro" id="IPR036477">
    <property type="entry name" value="Formyl_transf_N_sf"/>
</dbReference>
<dbReference type="Pfam" id="PF00551">
    <property type="entry name" value="Formyl_trans_N"/>
    <property type="match status" value="1"/>
</dbReference>